<dbReference type="Pfam" id="PF01062">
    <property type="entry name" value="Bestrophin"/>
    <property type="match status" value="1"/>
</dbReference>
<evidence type="ECO:0000313" key="9">
    <source>
        <dbReference type="Proteomes" id="UP001642540"/>
    </source>
</evidence>
<evidence type="ECO:0000313" key="8">
    <source>
        <dbReference type="EMBL" id="CAL8081820.1"/>
    </source>
</evidence>
<evidence type="ECO:0000256" key="4">
    <source>
        <dbReference type="ARBA" id="ARBA00023136"/>
    </source>
</evidence>
<evidence type="ECO:0000256" key="6">
    <source>
        <dbReference type="SAM" id="MobiDB-lite"/>
    </source>
</evidence>
<evidence type="ECO:0000256" key="7">
    <source>
        <dbReference type="SAM" id="Phobius"/>
    </source>
</evidence>
<keyword evidence="3 7" id="KW-1133">Transmembrane helix</keyword>
<evidence type="ECO:0008006" key="10">
    <source>
        <dbReference type="Google" id="ProtNLM"/>
    </source>
</evidence>
<keyword evidence="2 7" id="KW-0812">Transmembrane</keyword>
<feature type="region of interest" description="Disordered" evidence="6">
    <location>
        <begin position="541"/>
        <end position="633"/>
    </location>
</feature>
<feature type="region of interest" description="Disordered" evidence="6">
    <location>
        <begin position="851"/>
        <end position="919"/>
    </location>
</feature>
<dbReference type="EMBL" id="CAXLJM020000015">
    <property type="protein sequence ID" value="CAL8081820.1"/>
    <property type="molecule type" value="Genomic_DNA"/>
</dbReference>
<comment type="subcellular location">
    <subcellularLocation>
        <location evidence="1">Membrane</location>
    </subcellularLocation>
</comment>
<feature type="region of interest" description="Disordered" evidence="6">
    <location>
        <begin position="476"/>
        <end position="522"/>
    </location>
</feature>
<protein>
    <recommendedName>
        <fullName evidence="10">Bestrophin homolog</fullName>
    </recommendedName>
</protein>
<feature type="compositionally biased region" description="Polar residues" evidence="6">
    <location>
        <begin position="802"/>
        <end position="816"/>
    </location>
</feature>
<feature type="compositionally biased region" description="Polar residues" evidence="6">
    <location>
        <begin position="648"/>
        <end position="667"/>
    </location>
</feature>
<reference evidence="8 9" key="1">
    <citation type="submission" date="2024-08" db="EMBL/GenBank/DDBJ databases">
        <authorList>
            <person name="Cucini C."/>
            <person name="Frati F."/>
        </authorList>
    </citation>
    <scope>NUCLEOTIDE SEQUENCE [LARGE SCALE GENOMIC DNA]</scope>
</reference>
<evidence type="ECO:0000256" key="5">
    <source>
        <dbReference type="ARBA" id="ARBA00034769"/>
    </source>
</evidence>
<feature type="region of interest" description="Disordered" evidence="6">
    <location>
        <begin position="790"/>
        <end position="817"/>
    </location>
</feature>
<feature type="region of interest" description="Disordered" evidence="6">
    <location>
        <begin position="949"/>
        <end position="1040"/>
    </location>
</feature>
<organism evidence="8 9">
    <name type="scientific">Orchesella dallaii</name>
    <dbReference type="NCBI Taxonomy" id="48710"/>
    <lineage>
        <taxon>Eukaryota</taxon>
        <taxon>Metazoa</taxon>
        <taxon>Ecdysozoa</taxon>
        <taxon>Arthropoda</taxon>
        <taxon>Hexapoda</taxon>
        <taxon>Collembola</taxon>
        <taxon>Entomobryomorpha</taxon>
        <taxon>Entomobryoidea</taxon>
        <taxon>Orchesellidae</taxon>
        <taxon>Orchesellinae</taxon>
        <taxon>Orchesella</taxon>
    </lineage>
</organism>
<dbReference type="InterPro" id="IPR000615">
    <property type="entry name" value="Bestrophin"/>
</dbReference>
<sequence>MTVSYTGDVANGSSFGCFWKILYRWRGSVYKLIWRELIAYLCLYYFINFFYRFGLDDTQKMTFVKVKVYCRKNIESIPMSFVLGFYVTLIVKRWWDQYWILPMPDSLALYISASLQGQDERGRLLRRTIMRYTILAYIICLQRISFRVKKRFPTMQHLVDTGLMTESEMKIYEKMDQKAKVLKFWMPVVWASNLVNRARLEGRIQSDHMVQTVITELSDFRRKLGRVMVYDNVSVPLVYTQVVTLAVYTYFLAALIGRQWVNPREDEVIAIVYPGYNLDLYFPIFLSLQFIFYIGWLKVAETLINPFGEDDDDFELNWLIDRHIKVSYMVVDEMHEEHPELLKDQYWEQVVPQDLPYNVASERYRKTEPQGSTASLKVNPIESVYADLTSVKRHSTIPDDVYAEYESVAESPLADGRKGSWLQRQLSRVESFRSTSSSSSLFMRNRTNSAVNGGLGLGYHGHHRPSLYERLMNRRSSKDARHSNRGIHRTTANSLNVPEKGFIPNSRPRVPTPDVTKESQLSSQLHLNVTAASPLPINKVTHKNQYTNSDGTITSSAANPGYGSPMPLNSPLYAKGKQATGNTTSQLKNSYPPQQPPLPAAPALPASNPVVPPPKPNNPATPPPPYDTNAGSPANAMMLSTIAENDCSPYSTSSTSHAPNNSNVYPTTTSIFGRKPSPPPLDELPAVPVVMVSSPHSSKNSSLSHKSERDFIVRNHPGGGHNGSGLDNMAFNGDSTTIQMQSNDMTGRINEGYETDEGDDGRRYMTIAEVNESRVEFEKTLTVLPLQQPFTTAHDSERNPSDYLSSPTRPITTEVSPTPVRHGIASILRQDAVCLADMDSEVMIPTSITQTELPPLPIDSTTPVAAPNLHNVHPQPTKASNVEIDNDDDGYHERGSYSEDDDASNHSDKGGGSGTKVTKQFDPMAHSESLSNINSHLVGVQSSLVGTSSSSALELEGEAPRSHSADTLKSNASDSDSHGSTFSVDQTLPIPSRQKGIRRRQSQPDTSVPKSESASSTSALSGNEKTSSNTEISKDCEVFV</sequence>
<comment type="similarity">
    <text evidence="5">Belongs to the anion channel-forming bestrophin (TC 1.A.46) family. Calcium-sensitive chloride channel subfamily.</text>
</comment>
<feature type="region of interest" description="Disordered" evidence="6">
    <location>
        <begin position="646"/>
        <end position="667"/>
    </location>
</feature>
<feature type="transmembrane region" description="Helical" evidence="7">
    <location>
        <begin position="129"/>
        <end position="146"/>
    </location>
</feature>
<feature type="compositionally biased region" description="Polar residues" evidence="6">
    <location>
        <begin position="543"/>
        <end position="558"/>
    </location>
</feature>
<feature type="transmembrane region" description="Helical" evidence="7">
    <location>
        <begin position="76"/>
        <end position="95"/>
    </location>
</feature>
<evidence type="ECO:0000256" key="3">
    <source>
        <dbReference type="ARBA" id="ARBA00022989"/>
    </source>
</evidence>
<dbReference type="Proteomes" id="UP001642540">
    <property type="component" value="Unassembled WGS sequence"/>
</dbReference>
<evidence type="ECO:0000256" key="1">
    <source>
        <dbReference type="ARBA" id="ARBA00004370"/>
    </source>
</evidence>
<feature type="compositionally biased region" description="Pro residues" evidence="6">
    <location>
        <begin position="593"/>
        <end position="602"/>
    </location>
</feature>
<gene>
    <name evidence="8" type="ORF">ODALV1_LOCUS5032</name>
</gene>
<dbReference type="InterPro" id="IPR021134">
    <property type="entry name" value="Bestrophin-like"/>
</dbReference>
<feature type="transmembrane region" description="Helical" evidence="7">
    <location>
        <begin position="237"/>
        <end position="260"/>
    </location>
</feature>
<feature type="transmembrane region" description="Helical" evidence="7">
    <location>
        <begin position="37"/>
        <end position="55"/>
    </location>
</feature>
<feature type="compositionally biased region" description="Low complexity" evidence="6">
    <location>
        <begin position="1007"/>
        <end position="1021"/>
    </location>
</feature>
<feature type="compositionally biased region" description="Polar residues" evidence="6">
    <location>
        <begin position="967"/>
        <end position="986"/>
    </location>
</feature>
<dbReference type="PANTHER" id="PTHR10736:SF11">
    <property type="entry name" value="BESTROPHIN 2"/>
    <property type="match status" value="1"/>
</dbReference>
<dbReference type="PANTHER" id="PTHR10736">
    <property type="entry name" value="BESTROPHIN"/>
    <property type="match status" value="1"/>
</dbReference>
<keyword evidence="4 7" id="KW-0472">Membrane</keyword>
<feature type="compositionally biased region" description="Basic and acidic residues" evidence="6">
    <location>
        <begin position="889"/>
        <end position="909"/>
    </location>
</feature>
<comment type="caution">
    <text evidence="8">The sequence shown here is derived from an EMBL/GenBank/DDBJ whole genome shotgun (WGS) entry which is preliminary data.</text>
</comment>
<accession>A0ABP1PXX2</accession>
<feature type="compositionally biased region" description="Pro residues" evidence="6">
    <location>
        <begin position="610"/>
        <end position="626"/>
    </location>
</feature>
<keyword evidence="9" id="KW-1185">Reference proteome</keyword>
<name>A0ABP1PXX2_9HEXA</name>
<proteinExistence type="inferred from homology"/>
<evidence type="ECO:0000256" key="2">
    <source>
        <dbReference type="ARBA" id="ARBA00022692"/>
    </source>
</evidence>